<evidence type="ECO:0000256" key="2">
    <source>
        <dbReference type="ARBA" id="ARBA00009223"/>
    </source>
</evidence>
<keyword evidence="7" id="KW-1185">Reference proteome</keyword>
<dbReference type="AlphaFoldDB" id="A0A6J2YHD7"/>
<dbReference type="InterPro" id="IPR010678">
    <property type="entry name" value="UTP25"/>
</dbReference>
<dbReference type="RefSeq" id="XP_030762529.1">
    <property type="nucleotide sequence ID" value="XM_030906669.1"/>
</dbReference>
<evidence type="ECO:0000313" key="7">
    <source>
        <dbReference type="Proteomes" id="UP000504635"/>
    </source>
</evidence>
<feature type="domain" description="UTP25 C-terminal" evidence="5">
    <location>
        <begin position="568"/>
        <end position="754"/>
    </location>
</feature>
<proteinExistence type="inferred from homology"/>
<organism evidence="7 8">
    <name type="scientific">Sitophilus oryzae</name>
    <name type="common">Rice weevil</name>
    <name type="synonym">Curculio oryzae</name>
    <dbReference type="NCBI Taxonomy" id="7048"/>
    <lineage>
        <taxon>Eukaryota</taxon>
        <taxon>Metazoa</taxon>
        <taxon>Ecdysozoa</taxon>
        <taxon>Arthropoda</taxon>
        <taxon>Hexapoda</taxon>
        <taxon>Insecta</taxon>
        <taxon>Pterygota</taxon>
        <taxon>Neoptera</taxon>
        <taxon>Endopterygota</taxon>
        <taxon>Coleoptera</taxon>
        <taxon>Polyphaga</taxon>
        <taxon>Cucujiformia</taxon>
        <taxon>Curculionidae</taxon>
        <taxon>Dryophthorinae</taxon>
        <taxon>Sitophilus</taxon>
    </lineage>
</organism>
<evidence type="ECO:0000313" key="8">
    <source>
        <dbReference type="RefSeq" id="XP_030762529.1"/>
    </source>
</evidence>
<keyword evidence="3" id="KW-0539">Nucleus</keyword>
<comment type="subcellular location">
    <subcellularLocation>
        <location evidence="1">Nucleus</location>
        <location evidence="1">Nucleolus</location>
    </subcellularLocation>
</comment>
<feature type="compositionally biased region" description="Basic residues" evidence="4">
    <location>
        <begin position="20"/>
        <end position="36"/>
    </location>
</feature>
<dbReference type="Proteomes" id="UP000504635">
    <property type="component" value="Unplaced"/>
</dbReference>
<protein>
    <submittedName>
        <fullName evidence="8">Digestive organ expansion factor homolog</fullName>
    </submittedName>
</protein>
<dbReference type="FunCoup" id="A0A6J2YHD7">
    <property type="interactions" value="2193"/>
</dbReference>
<feature type="compositionally biased region" description="Basic and acidic residues" evidence="4">
    <location>
        <begin position="51"/>
        <end position="64"/>
    </location>
</feature>
<feature type="region of interest" description="Disordered" evidence="4">
    <location>
        <begin position="106"/>
        <end position="149"/>
    </location>
</feature>
<dbReference type="GO" id="GO:0032040">
    <property type="term" value="C:small-subunit processome"/>
    <property type="evidence" value="ECO:0007669"/>
    <property type="project" value="TreeGrafter"/>
</dbReference>
<evidence type="ECO:0000256" key="4">
    <source>
        <dbReference type="SAM" id="MobiDB-lite"/>
    </source>
</evidence>
<feature type="domain" description="UTP25 NTP hydrolase-like" evidence="6">
    <location>
        <begin position="296"/>
        <end position="557"/>
    </location>
</feature>
<dbReference type="KEGG" id="soy:115887282"/>
<dbReference type="Pfam" id="PF22916">
    <property type="entry name" value="UTP25_NTPase-like"/>
    <property type="match status" value="1"/>
</dbReference>
<evidence type="ECO:0000259" key="6">
    <source>
        <dbReference type="Pfam" id="PF22916"/>
    </source>
</evidence>
<dbReference type="PANTHER" id="PTHR12933:SF0">
    <property type="entry name" value="U3 SMALL NUCLEOLAR RNA-ASSOCIATED PROTEIN 25 HOMOLOG"/>
    <property type="match status" value="1"/>
</dbReference>
<dbReference type="InterPro" id="IPR053940">
    <property type="entry name" value="UTP25_NTPase-like"/>
</dbReference>
<dbReference type="PANTHER" id="PTHR12933">
    <property type="entry name" value="ORF PROTEIN-RELATED"/>
    <property type="match status" value="1"/>
</dbReference>
<feature type="compositionally biased region" description="Acidic residues" evidence="4">
    <location>
        <begin position="78"/>
        <end position="89"/>
    </location>
</feature>
<dbReference type="GO" id="GO:0019843">
    <property type="term" value="F:rRNA binding"/>
    <property type="evidence" value="ECO:0007669"/>
    <property type="project" value="TreeGrafter"/>
</dbReference>
<feature type="compositionally biased region" description="Acidic residues" evidence="4">
    <location>
        <begin position="113"/>
        <end position="146"/>
    </location>
</feature>
<feature type="compositionally biased region" description="Polar residues" evidence="4">
    <location>
        <begin position="66"/>
        <end position="77"/>
    </location>
</feature>
<feature type="region of interest" description="Disordered" evidence="4">
    <location>
        <begin position="1"/>
        <end position="92"/>
    </location>
</feature>
<dbReference type="GO" id="GO:0000462">
    <property type="term" value="P:maturation of SSU-rRNA from tricistronic rRNA transcript (SSU-rRNA, 5.8S rRNA, LSU-rRNA)"/>
    <property type="evidence" value="ECO:0007669"/>
    <property type="project" value="TreeGrafter"/>
</dbReference>
<dbReference type="GO" id="GO:0034511">
    <property type="term" value="F:U3 snoRNA binding"/>
    <property type="evidence" value="ECO:0007669"/>
    <property type="project" value="InterPro"/>
</dbReference>
<evidence type="ECO:0000256" key="1">
    <source>
        <dbReference type="ARBA" id="ARBA00004604"/>
    </source>
</evidence>
<gene>
    <name evidence="8" type="primary">LOC115887282</name>
</gene>
<reference evidence="8" key="1">
    <citation type="submission" date="2025-08" db="UniProtKB">
        <authorList>
            <consortium name="RefSeq"/>
        </authorList>
    </citation>
    <scope>IDENTIFICATION</scope>
    <source>
        <tissue evidence="8">Gonads</tissue>
    </source>
</reference>
<sequence length="761" mass="88212">MGRKLKYKDVVKKGPSISNKKGKKRNQGNNFNKKKTYSLYKIKGNFKRKSNHNEEEGEFKKFKNDQPPSHSPQQVIEESSDDSDVAEFEDPIKQLRETFTGKIVDSVISESDSNSEIENNENEDLAEPEVSESEDDNSVSGDESDNENISFKEELKNSEFTEELVNQNEEDIIFDDLKDPFVNHTNYELHTTLLESLQSPSNLTESISKYWTHLGNVIFQIPKCNNEGFLKTKLDNTTYAKLGQVPKKIDKNSKPGDIFIKSQISKNIINANRSLIKGETIFTSLQQELFSIINNYQDLYYPYRTFDNANEIRFVYSLHAVNHVLKTRIKVVHHNAKLSKKDDVPDEFRDQGLVRPKVLIVVPFKSSALNIVNTIIDLMFAEDKGNVIKKNRFIEDYSGNELSFPKKNPKPEDYEKTFCGNTGDDFKIGISVTKKSLKLYADFYSSDILIASPLGLRTVIGAEGEPERDFDFLTSIELLILDQTDIFFMQNWDHIMHLFNHMHLKPKNLHGTDVSRVRQWCLNLWAKYYRQTLIFSSVVLPEINSIFNKKCFNYAGKARVSNPVQAGSINQVFIQLPHLFQRFEANSPTDAIEARFNFFINRILPQQRDSLMKQTLIYIPSYYDFVRLRNYFKKEDISFVQICEYSKEGKVARARDMFYHGDAHFLLYTERHHFYNRIRVKGIRHLIFYQPPNFPHFYYEMSNLMQEINMNKKVGTMTNMTVSVIYTKYDALQLASIVGSESAAKMLQSDRKVHMVVTGSD</sequence>
<comment type="similarity">
    <text evidence="2">Belongs to the UTP25 family.</text>
</comment>
<dbReference type="OrthoDB" id="10264378at2759"/>
<evidence type="ECO:0000259" key="5">
    <source>
        <dbReference type="Pfam" id="PF06862"/>
    </source>
</evidence>
<name>A0A6J2YHD7_SITOR</name>
<dbReference type="Pfam" id="PF06862">
    <property type="entry name" value="Utp25_C"/>
    <property type="match status" value="1"/>
</dbReference>
<dbReference type="InterPro" id="IPR053939">
    <property type="entry name" value="UTP25_C"/>
</dbReference>
<evidence type="ECO:0000256" key="3">
    <source>
        <dbReference type="ARBA" id="ARBA00023242"/>
    </source>
</evidence>
<dbReference type="GeneID" id="115887282"/>
<accession>A0A6J2YHD7</accession>
<dbReference type="InParanoid" id="A0A6J2YHD7"/>